<dbReference type="CDD" id="cd04301">
    <property type="entry name" value="NAT_SF"/>
    <property type="match status" value="1"/>
</dbReference>
<dbReference type="PROSITE" id="PS51186">
    <property type="entry name" value="GNAT"/>
    <property type="match status" value="1"/>
</dbReference>
<dbReference type="InterPro" id="IPR016181">
    <property type="entry name" value="Acyl_CoA_acyltransferase"/>
</dbReference>
<dbReference type="GO" id="GO:0007064">
    <property type="term" value="P:mitotic sister chromatid cohesion"/>
    <property type="evidence" value="ECO:0007669"/>
    <property type="project" value="TreeGrafter"/>
</dbReference>
<dbReference type="OrthoDB" id="47374at2759"/>
<dbReference type="InterPro" id="IPR000182">
    <property type="entry name" value="GNAT_dom"/>
</dbReference>
<dbReference type="GO" id="GO:0016747">
    <property type="term" value="F:acyltransferase activity, transferring groups other than amino-acyl groups"/>
    <property type="evidence" value="ECO:0007669"/>
    <property type="project" value="InterPro"/>
</dbReference>
<keyword evidence="1 4" id="KW-0808">Transferase</keyword>
<dbReference type="PANTHER" id="PTHR42919:SF8">
    <property type="entry name" value="N-ALPHA-ACETYLTRANSFERASE 50"/>
    <property type="match status" value="1"/>
</dbReference>
<keyword evidence="5" id="KW-1185">Reference proteome</keyword>
<dbReference type="FunFam" id="3.40.630.30:FF:000006">
    <property type="entry name" value="Putative n-alpha-acetyltransferase 50"/>
    <property type="match status" value="1"/>
</dbReference>
<organism evidence="4 5">
    <name type="scientific">Basidiobolus meristosporus CBS 931.73</name>
    <dbReference type="NCBI Taxonomy" id="1314790"/>
    <lineage>
        <taxon>Eukaryota</taxon>
        <taxon>Fungi</taxon>
        <taxon>Fungi incertae sedis</taxon>
        <taxon>Zoopagomycota</taxon>
        <taxon>Entomophthoromycotina</taxon>
        <taxon>Basidiobolomycetes</taxon>
        <taxon>Basidiobolales</taxon>
        <taxon>Basidiobolaceae</taxon>
        <taxon>Basidiobolus</taxon>
    </lineage>
</organism>
<accession>A0A1Y1Y215</accession>
<dbReference type="STRING" id="1314790.A0A1Y1Y215"/>
<dbReference type="Proteomes" id="UP000193498">
    <property type="component" value="Unassembled WGS sequence"/>
</dbReference>
<dbReference type="PANTHER" id="PTHR42919">
    <property type="entry name" value="N-ALPHA-ACETYLTRANSFERASE"/>
    <property type="match status" value="1"/>
</dbReference>
<evidence type="ECO:0000313" key="5">
    <source>
        <dbReference type="Proteomes" id="UP000193498"/>
    </source>
</evidence>
<comment type="caution">
    <text evidence="4">The sequence shown here is derived from an EMBL/GenBank/DDBJ whole genome shotgun (WGS) entry which is preliminary data.</text>
</comment>
<dbReference type="InParanoid" id="A0A1Y1Y215"/>
<evidence type="ECO:0000256" key="1">
    <source>
        <dbReference type="ARBA" id="ARBA00022679"/>
    </source>
</evidence>
<name>A0A1Y1Y215_9FUNG</name>
<reference evidence="4 5" key="1">
    <citation type="submission" date="2016-07" db="EMBL/GenBank/DDBJ databases">
        <title>Pervasive Adenine N6-methylation of Active Genes in Fungi.</title>
        <authorList>
            <consortium name="DOE Joint Genome Institute"/>
            <person name="Mondo S.J."/>
            <person name="Dannebaum R.O."/>
            <person name="Kuo R.C."/>
            <person name="Labutti K."/>
            <person name="Haridas S."/>
            <person name="Kuo A."/>
            <person name="Salamov A."/>
            <person name="Ahrendt S.R."/>
            <person name="Lipzen A."/>
            <person name="Sullivan W."/>
            <person name="Andreopoulos W.B."/>
            <person name="Clum A."/>
            <person name="Lindquist E."/>
            <person name="Daum C."/>
            <person name="Ramamoorthy G.K."/>
            <person name="Gryganskyi A."/>
            <person name="Culley D."/>
            <person name="Magnuson J.K."/>
            <person name="James T.Y."/>
            <person name="O'Malley M.A."/>
            <person name="Stajich J.E."/>
            <person name="Spatafora J.W."/>
            <person name="Visel A."/>
            <person name="Grigoriev I.V."/>
        </authorList>
    </citation>
    <scope>NUCLEOTIDE SEQUENCE [LARGE SCALE GENOMIC DNA]</scope>
    <source>
        <strain evidence="4 5">CBS 931.73</strain>
    </source>
</reference>
<protein>
    <submittedName>
        <fullName evidence="4">Acyl-CoA N-acyltransferase</fullName>
    </submittedName>
</protein>
<dbReference type="EMBL" id="MCFE01000296">
    <property type="protein sequence ID" value="ORX92030.1"/>
    <property type="molecule type" value="Genomic_DNA"/>
</dbReference>
<dbReference type="AlphaFoldDB" id="A0A1Y1Y215"/>
<dbReference type="GO" id="GO:0031415">
    <property type="term" value="C:NatA complex"/>
    <property type="evidence" value="ECO:0007669"/>
    <property type="project" value="TreeGrafter"/>
</dbReference>
<evidence type="ECO:0000256" key="2">
    <source>
        <dbReference type="ARBA" id="ARBA00023315"/>
    </source>
</evidence>
<dbReference type="Pfam" id="PF00583">
    <property type="entry name" value="Acetyltransf_1"/>
    <property type="match status" value="1"/>
</dbReference>
<feature type="domain" description="N-acetyltransferase" evidence="3">
    <location>
        <begin position="23"/>
        <end position="175"/>
    </location>
</feature>
<proteinExistence type="predicted"/>
<dbReference type="InterPro" id="IPR051556">
    <property type="entry name" value="N-term/lysine_N-AcTrnsfr"/>
</dbReference>
<gene>
    <name evidence="4" type="ORF">K493DRAFT_286192</name>
</gene>
<dbReference type="SUPFAM" id="SSF55729">
    <property type="entry name" value="Acyl-CoA N-acyltransferases (Nat)"/>
    <property type="match status" value="1"/>
</dbReference>
<evidence type="ECO:0000259" key="3">
    <source>
        <dbReference type="PROSITE" id="PS51186"/>
    </source>
</evidence>
<evidence type="ECO:0000313" key="4">
    <source>
        <dbReference type="EMBL" id="ORX92030.1"/>
    </source>
</evidence>
<keyword evidence="2 4" id="KW-0012">Acyltransferase</keyword>
<dbReference type="Gene3D" id="3.40.630.30">
    <property type="match status" value="1"/>
</dbReference>
<sequence length="177" mass="20311">MLGTGEESNNALPNSESQINSKFTLQPVNEQNLSKLRRLNSVLFPVKYSEHFYQAVLEAGEMAKLAYFKDTCVGTVCCRREEVPDSPGKIQLYIMTLGVLSPYRRCGLGAMLLQHIFTECAKEENIVKVYLHVQTSNEEALKFYEKFGFVKSHEIEHYYRRIQDANAFVLYKDLVAK</sequence>
<dbReference type="FunCoup" id="A0A1Y1Y215">
    <property type="interactions" value="327"/>
</dbReference>